<name>A0A2P6MYK2_9EUKA</name>
<dbReference type="AlphaFoldDB" id="A0A2P6MYK2"/>
<evidence type="ECO:0000313" key="2">
    <source>
        <dbReference type="EMBL" id="PRP76758.1"/>
    </source>
</evidence>
<proteinExistence type="predicted"/>
<evidence type="ECO:0000256" key="1">
    <source>
        <dbReference type="SAM" id="MobiDB-lite"/>
    </source>
</evidence>
<organism evidence="2 3">
    <name type="scientific">Planoprotostelium fungivorum</name>
    <dbReference type="NCBI Taxonomy" id="1890364"/>
    <lineage>
        <taxon>Eukaryota</taxon>
        <taxon>Amoebozoa</taxon>
        <taxon>Evosea</taxon>
        <taxon>Variosea</taxon>
        <taxon>Cavosteliida</taxon>
        <taxon>Cavosteliaceae</taxon>
        <taxon>Planoprotostelium</taxon>
    </lineage>
</organism>
<gene>
    <name evidence="2" type="ORF">PROFUN_14883</name>
</gene>
<evidence type="ECO:0000313" key="3">
    <source>
        <dbReference type="Proteomes" id="UP000241769"/>
    </source>
</evidence>
<keyword evidence="3" id="KW-1185">Reference proteome</keyword>
<comment type="caution">
    <text evidence="2">The sequence shown here is derived from an EMBL/GenBank/DDBJ whole genome shotgun (WGS) entry which is preliminary data.</text>
</comment>
<sequence>MNSDTYKQEERPQRQPFTVTTALPSVALTRRYVATQLSPKFHVWCQKLRLHGRNSARQPHGTFGHGVEGLSTAAPSAEDLQGEQRTEGLSRPFRDPRGVKMVPS</sequence>
<accession>A0A2P6MYK2</accession>
<dbReference type="Proteomes" id="UP000241769">
    <property type="component" value="Unassembled WGS sequence"/>
</dbReference>
<dbReference type="EMBL" id="MDYQ01000303">
    <property type="protein sequence ID" value="PRP76758.1"/>
    <property type="molecule type" value="Genomic_DNA"/>
</dbReference>
<protein>
    <submittedName>
        <fullName evidence="2">Uncharacterized protein</fullName>
    </submittedName>
</protein>
<feature type="region of interest" description="Disordered" evidence="1">
    <location>
        <begin position="54"/>
        <end position="104"/>
    </location>
</feature>
<dbReference type="InParanoid" id="A0A2P6MYK2"/>
<reference evidence="2 3" key="1">
    <citation type="journal article" date="2018" name="Genome Biol. Evol.">
        <title>Multiple Roots of Fruiting Body Formation in Amoebozoa.</title>
        <authorList>
            <person name="Hillmann F."/>
            <person name="Forbes G."/>
            <person name="Novohradska S."/>
            <person name="Ferling I."/>
            <person name="Riege K."/>
            <person name="Groth M."/>
            <person name="Westermann M."/>
            <person name="Marz M."/>
            <person name="Spaller T."/>
            <person name="Winckler T."/>
            <person name="Schaap P."/>
            <person name="Glockner G."/>
        </authorList>
    </citation>
    <scope>NUCLEOTIDE SEQUENCE [LARGE SCALE GENOMIC DNA]</scope>
    <source>
        <strain evidence="2 3">Jena</strain>
    </source>
</reference>
<feature type="compositionally biased region" description="Basic and acidic residues" evidence="1">
    <location>
        <begin position="82"/>
        <end position="98"/>
    </location>
</feature>